<dbReference type="InterPro" id="IPR018608">
    <property type="entry name" value="Gti1/Pac2"/>
</dbReference>
<gene>
    <name evidence="2" type="ORF">EIP91_006773</name>
</gene>
<keyword evidence="3" id="KW-1185">Reference proteome</keyword>
<dbReference type="PANTHER" id="PTHR28027">
    <property type="entry name" value="TRANSCRIPTIONAL REGULATOR MIT1"/>
    <property type="match status" value="1"/>
</dbReference>
<evidence type="ECO:0000313" key="3">
    <source>
        <dbReference type="Proteomes" id="UP000292702"/>
    </source>
</evidence>
<reference evidence="2 3" key="1">
    <citation type="submission" date="2018-11" db="EMBL/GenBank/DDBJ databases">
        <title>Genome assembly of Steccherinum ochraceum LE-BIN_3174, the white-rot fungus of the Steccherinaceae family (The Residual Polyporoid clade, Polyporales, Basidiomycota).</title>
        <authorList>
            <person name="Fedorova T.V."/>
            <person name="Glazunova O.A."/>
            <person name="Landesman E.O."/>
            <person name="Moiseenko K.V."/>
            <person name="Psurtseva N.V."/>
            <person name="Savinova O.S."/>
            <person name="Shakhova N.V."/>
            <person name="Tyazhelova T.V."/>
            <person name="Vasina D.V."/>
        </authorList>
    </citation>
    <scope>NUCLEOTIDE SEQUENCE [LARGE SCALE GENOMIC DNA]</scope>
    <source>
        <strain evidence="2 3">LE-BIN_3174</strain>
    </source>
</reference>
<feature type="compositionally biased region" description="Polar residues" evidence="1">
    <location>
        <begin position="505"/>
        <end position="514"/>
    </location>
</feature>
<dbReference type="PANTHER" id="PTHR28027:SF2">
    <property type="entry name" value="TRANSCRIPTIONAL REGULATOR MIT1"/>
    <property type="match status" value="1"/>
</dbReference>
<dbReference type="OrthoDB" id="5572844at2759"/>
<evidence type="ECO:0000313" key="2">
    <source>
        <dbReference type="EMBL" id="TCD62523.1"/>
    </source>
</evidence>
<feature type="region of interest" description="Disordered" evidence="1">
    <location>
        <begin position="385"/>
        <end position="514"/>
    </location>
</feature>
<protein>
    <recommendedName>
        <fullName evidence="4">cAMP-independent regulatory protein pac2</fullName>
    </recommendedName>
</protein>
<comment type="caution">
    <text evidence="2">The sequence shown here is derived from an EMBL/GenBank/DDBJ whole genome shotgun (WGS) entry which is preliminary data.</text>
</comment>
<dbReference type="GO" id="GO:0003677">
    <property type="term" value="F:DNA binding"/>
    <property type="evidence" value="ECO:0007669"/>
    <property type="project" value="TreeGrafter"/>
</dbReference>
<feature type="compositionally biased region" description="Polar residues" evidence="1">
    <location>
        <begin position="442"/>
        <end position="469"/>
    </location>
</feature>
<evidence type="ECO:0008006" key="4">
    <source>
        <dbReference type="Google" id="ProtNLM"/>
    </source>
</evidence>
<proteinExistence type="predicted"/>
<dbReference type="Proteomes" id="UP000292702">
    <property type="component" value="Unassembled WGS sequence"/>
</dbReference>
<accession>A0A4R0R7W8</accession>
<organism evidence="2 3">
    <name type="scientific">Steccherinum ochraceum</name>
    <dbReference type="NCBI Taxonomy" id="92696"/>
    <lineage>
        <taxon>Eukaryota</taxon>
        <taxon>Fungi</taxon>
        <taxon>Dikarya</taxon>
        <taxon>Basidiomycota</taxon>
        <taxon>Agaricomycotina</taxon>
        <taxon>Agaricomycetes</taxon>
        <taxon>Polyporales</taxon>
        <taxon>Steccherinaceae</taxon>
        <taxon>Steccherinum</taxon>
    </lineage>
</organism>
<evidence type="ECO:0000256" key="1">
    <source>
        <dbReference type="SAM" id="MobiDB-lite"/>
    </source>
</evidence>
<dbReference type="Pfam" id="PF09729">
    <property type="entry name" value="Gti1_Pac2"/>
    <property type="match status" value="1"/>
</dbReference>
<feature type="compositionally biased region" description="Basic and acidic residues" evidence="1">
    <location>
        <begin position="491"/>
        <end position="501"/>
    </location>
</feature>
<dbReference type="EMBL" id="RWJN01000364">
    <property type="protein sequence ID" value="TCD62523.1"/>
    <property type="molecule type" value="Genomic_DNA"/>
</dbReference>
<name>A0A4R0R7W8_9APHY</name>
<dbReference type="AlphaFoldDB" id="A0A4R0R7W8"/>
<feature type="compositionally biased region" description="Low complexity" evidence="1">
    <location>
        <begin position="400"/>
        <end position="412"/>
    </location>
</feature>
<sequence>MARRSAPPHSGPAYYSAPTRRIVDPNESAFSSFMREQVWAPEKLPGNINIVAGLAVFFGGIFTMRTWGELMLARQDPSLPTANSGLVTSWAPPSVKAQDQKARCTWIRICSLVALRWNFRPPSPALFYDTFSDDVKEVKNAVVPVARHLFSPYHQSMTILSTTTTTTTTCSAASGMQAKDTMFRAWIQTTYDALLVFEAARRGVVPRVTRRFHDAEKRSMIVSGAVLVFTEEESGIKRWTDPFVWSASRMLGNFMIYREREDVVETPISPYSRSAVSVPTNELQLVHDPELERCIYGSWNRGRGLKANGLMKKTISLPVDGVLYHLVSYYSPSEVLSGKLQTPSLLDPLASLELGNEIMHSISRLRHPPRMEIDHDGRATYIGEEENLTSLYTPHPSRSPRPSRSSRLPRLPTLQTSEPHLPDPLATIMQPAPRRFDRQSISEDSSNSAHHGSNSMTQPPSVYNTNSLGASEIPLRTPRATSAQGYNPYRRPHESCTERYKLRSKTSTCPMSVGSSSSTVARFHAYAPSPTSSNYHMSSATSPISGMYDQAGASLYGLPPLLGGSSTVESHSTVPMPHDPAVTALWNSTGASADWVYQEPFHPTSANDWS</sequence>